<proteinExistence type="predicted"/>
<dbReference type="InterPro" id="IPR024445">
    <property type="entry name" value="Tnp_ISXO2-like"/>
</dbReference>
<dbReference type="InterPro" id="IPR053164">
    <property type="entry name" value="IS1016-like_transposase"/>
</dbReference>
<dbReference type="EMBL" id="KK365479">
    <property type="protein sequence ID" value="KCZ78998.1"/>
    <property type="molecule type" value="Genomic_DNA"/>
</dbReference>
<protein>
    <recommendedName>
        <fullName evidence="1">ISXO2-like transposase domain-containing protein</fullName>
    </recommendedName>
</protein>
<dbReference type="PANTHER" id="PTHR47163">
    <property type="entry name" value="DDE_TNP_IS1595 DOMAIN-CONTAINING PROTEIN"/>
    <property type="match status" value="1"/>
</dbReference>
<gene>
    <name evidence="2" type="ORF">H312_03618</name>
</gene>
<feature type="domain" description="ISXO2-like transposase" evidence="1">
    <location>
        <begin position="11"/>
        <end position="156"/>
    </location>
</feature>
<evidence type="ECO:0000259" key="1">
    <source>
        <dbReference type="SMART" id="SM01126"/>
    </source>
</evidence>
<dbReference type="AlphaFoldDB" id="A0A059EVG1"/>
<dbReference type="OrthoDB" id="10052789at2759"/>
<name>A0A059EVG1_9MICR</name>
<reference evidence="2 3" key="2">
    <citation type="submission" date="2014-03" db="EMBL/GenBank/DDBJ databases">
        <title>The Genome Sequence of Anncaliia algerae insect isolate PRA339.</title>
        <authorList>
            <consortium name="The Broad Institute Genome Sequencing Platform"/>
            <consortium name="The Broad Institute Genome Sequencing Center for Infectious Disease"/>
            <person name="Cuomo C."/>
            <person name="Becnel J."/>
            <person name="Sanscrainte N."/>
            <person name="Walker B."/>
            <person name="Young S.K."/>
            <person name="Zeng Q."/>
            <person name="Gargeya S."/>
            <person name="Fitzgerald M."/>
            <person name="Haas B."/>
            <person name="Abouelleil A."/>
            <person name="Alvarado L."/>
            <person name="Arachchi H.M."/>
            <person name="Berlin A.M."/>
            <person name="Chapman S.B."/>
            <person name="Dewar J."/>
            <person name="Goldberg J."/>
            <person name="Griggs A."/>
            <person name="Gujja S."/>
            <person name="Hansen M."/>
            <person name="Howarth C."/>
            <person name="Imamovic A."/>
            <person name="Larimer J."/>
            <person name="McCowan C."/>
            <person name="Murphy C."/>
            <person name="Neiman D."/>
            <person name="Pearson M."/>
            <person name="Priest M."/>
            <person name="Roberts A."/>
            <person name="Saif S."/>
            <person name="Shea T."/>
            <person name="Sisk P."/>
            <person name="Sykes S."/>
            <person name="Wortman J."/>
            <person name="Nusbaum C."/>
            <person name="Birren B."/>
        </authorList>
    </citation>
    <scope>NUCLEOTIDE SEQUENCE [LARGE SCALE GENOMIC DNA]</scope>
    <source>
        <strain evidence="2 3">PRA339</strain>
    </source>
</reference>
<keyword evidence="3" id="KW-1185">Reference proteome</keyword>
<dbReference type="Pfam" id="PF12762">
    <property type="entry name" value="DDE_Tnp_IS1595"/>
    <property type="match status" value="1"/>
</dbReference>
<dbReference type="PANTHER" id="PTHR47163:SF2">
    <property type="entry name" value="SI:DKEY-17M8.2"/>
    <property type="match status" value="1"/>
</dbReference>
<dbReference type="HOGENOM" id="CLU_044348_8_0_1"/>
<evidence type="ECO:0000313" key="3">
    <source>
        <dbReference type="Proteomes" id="UP000030655"/>
    </source>
</evidence>
<accession>A0A059EVG1</accession>
<sequence length="156" mass="17912">MIPATDFSFNKLGIPGFKIQIEETMLNYKVKSHKGRASTNKTDALCVVKTKDKITRIFAQVILGKKSTTIIPIICAQVVPGAIIWTDEHKSYASLANNGFIHQSVCHKFEFVDKQRGTHTQFVESFNNQLKIEIKKRKGIKTYKRSDFLKEFCFFY</sequence>
<evidence type="ECO:0000313" key="2">
    <source>
        <dbReference type="EMBL" id="KCZ78998.1"/>
    </source>
</evidence>
<dbReference type="SMART" id="SM01126">
    <property type="entry name" value="DDE_Tnp_IS1595"/>
    <property type="match status" value="1"/>
</dbReference>
<feature type="non-terminal residue" evidence="2">
    <location>
        <position position="156"/>
    </location>
</feature>
<reference evidence="3" key="1">
    <citation type="submission" date="2013-02" db="EMBL/GenBank/DDBJ databases">
        <authorList>
            <consortium name="The Broad Institute Genome Sequencing Platform"/>
            <person name="Cuomo C."/>
            <person name="Becnel J."/>
            <person name="Sanscrainte N."/>
            <person name="Walker B."/>
            <person name="Young S.K."/>
            <person name="Zeng Q."/>
            <person name="Gargeya S."/>
            <person name="Fitzgerald M."/>
            <person name="Haas B."/>
            <person name="Abouelleil A."/>
            <person name="Alvarado L."/>
            <person name="Arachchi H.M."/>
            <person name="Berlin A.M."/>
            <person name="Chapman S.B."/>
            <person name="Dewar J."/>
            <person name="Goldberg J."/>
            <person name="Griggs A."/>
            <person name="Gujja S."/>
            <person name="Hansen M."/>
            <person name="Howarth C."/>
            <person name="Imamovic A."/>
            <person name="Larimer J."/>
            <person name="McCowan C."/>
            <person name="Murphy C."/>
            <person name="Neiman D."/>
            <person name="Pearson M."/>
            <person name="Priest M."/>
            <person name="Roberts A."/>
            <person name="Saif S."/>
            <person name="Shea T."/>
            <person name="Sisk P."/>
            <person name="Sykes S."/>
            <person name="Wortman J."/>
            <person name="Nusbaum C."/>
            <person name="Birren B."/>
        </authorList>
    </citation>
    <scope>NUCLEOTIDE SEQUENCE [LARGE SCALE GENOMIC DNA]</scope>
    <source>
        <strain evidence="3">PRA339</strain>
    </source>
</reference>
<dbReference type="Proteomes" id="UP000030655">
    <property type="component" value="Unassembled WGS sequence"/>
</dbReference>
<dbReference type="VEuPathDB" id="MicrosporidiaDB:H312_03618"/>
<organism evidence="2 3">
    <name type="scientific">Anncaliia algerae PRA339</name>
    <dbReference type="NCBI Taxonomy" id="1288291"/>
    <lineage>
        <taxon>Eukaryota</taxon>
        <taxon>Fungi</taxon>
        <taxon>Fungi incertae sedis</taxon>
        <taxon>Microsporidia</taxon>
        <taxon>Tubulinosematoidea</taxon>
        <taxon>Tubulinosematidae</taxon>
        <taxon>Anncaliia</taxon>
    </lineage>
</organism>